<dbReference type="InterPro" id="IPR057022">
    <property type="entry name" value="PF0610-like_Zn_ribbon_C"/>
</dbReference>
<dbReference type="AlphaFoldDB" id="V4HNB0"/>
<dbReference type="RefSeq" id="WP_023393422.1">
    <property type="nucleotide sequence ID" value="NZ_ASGZ01000012.1"/>
</dbReference>
<evidence type="ECO:0000313" key="4">
    <source>
        <dbReference type="Proteomes" id="UP000017840"/>
    </source>
</evidence>
<evidence type="ECO:0000259" key="1">
    <source>
        <dbReference type="Pfam" id="PF21476"/>
    </source>
</evidence>
<dbReference type="EMBL" id="ASGZ01000012">
    <property type="protein sequence ID" value="ESP89394.1"/>
    <property type="molecule type" value="Genomic_DNA"/>
</dbReference>
<evidence type="ECO:0000259" key="2">
    <source>
        <dbReference type="Pfam" id="PF23470"/>
    </source>
</evidence>
<feature type="domain" description="PF0610-like winged HTH N-terminal" evidence="1">
    <location>
        <begin position="5"/>
        <end position="47"/>
    </location>
</feature>
<comment type="caution">
    <text evidence="3">The sequence shown here is derived from an EMBL/GenBank/DDBJ whole genome shotgun (WGS) entry which is preliminary data.</text>
</comment>
<feature type="domain" description="PF0610-like rubredoxin-like zinc beta-ribbon C-terminal" evidence="2">
    <location>
        <begin position="55"/>
        <end position="93"/>
    </location>
</feature>
<dbReference type="Pfam" id="PF23470">
    <property type="entry name" value="Zn_ribbon_PF0610"/>
    <property type="match status" value="1"/>
</dbReference>
<gene>
    <name evidence="3" type="ORF">K933_04161</name>
</gene>
<accession>V4HNB0</accession>
<dbReference type="InterPro" id="IPR036388">
    <property type="entry name" value="WH-like_DNA-bd_sf"/>
</dbReference>
<dbReference type="InterPro" id="IPR038767">
    <property type="entry name" value="PF0610-like"/>
</dbReference>
<evidence type="ECO:0000313" key="3">
    <source>
        <dbReference type="EMBL" id="ESP89394.1"/>
    </source>
</evidence>
<organism evidence="3 4">
    <name type="scientific">Candidatus Halobonum tyrrellensis G22</name>
    <dbReference type="NCBI Taxonomy" id="1324957"/>
    <lineage>
        <taxon>Archaea</taxon>
        <taxon>Methanobacteriati</taxon>
        <taxon>Methanobacteriota</taxon>
        <taxon>Stenosarchaea group</taxon>
        <taxon>Halobacteria</taxon>
        <taxon>Halobacteriales</taxon>
        <taxon>Haloferacaceae</taxon>
        <taxon>Candidatus Halobonum</taxon>
    </lineage>
</organism>
<sequence>MPERTTRQRIADRLRDAPATATDIAADLAVPTPQVYEHLRHVAQSTEEAELLVAPPECEDCGFDGFDDPLNAPSRCPDCKSESIADPVFTIEER</sequence>
<dbReference type="OrthoDB" id="30924at2157"/>
<name>V4HNB0_9EURY</name>
<dbReference type="CDD" id="cd00090">
    <property type="entry name" value="HTH_ARSR"/>
    <property type="match status" value="1"/>
</dbReference>
<keyword evidence="4" id="KW-1185">Reference proteome</keyword>
<dbReference type="Gene3D" id="1.10.10.10">
    <property type="entry name" value="Winged helix-like DNA-binding domain superfamily/Winged helix DNA-binding domain"/>
    <property type="match status" value="1"/>
</dbReference>
<dbReference type="STRING" id="1324957.K933_04161"/>
<dbReference type="InterPro" id="IPR011991">
    <property type="entry name" value="ArsR-like_HTH"/>
</dbReference>
<proteinExistence type="predicted"/>
<dbReference type="InterPro" id="IPR036390">
    <property type="entry name" value="WH_DNA-bd_sf"/>
</dbReference>
<reference evidence="3 4" key="1">
    <citation type="journal article" date="2013" name="Genome Announc.">
        <title>Draft Genome Sequence of 'Candidatus Halobonum tyrrellensis' Strain G22, Isolated from the Hypersaline Waters of Lake Tyrrell, Australia.</title>
        <authorList>
            <person name="Ugalde J.A."/>
            <person name="Narasingarao P."/>
            <person name="Kuo S."/>
            <person name="Podell S."/>
            <person name="Allen E.E."/>
        </authorList>
    </citation>
    <scope>NUCLEOTIDE SEQUENCE [LARGE SCALE GENOMIC DNA]</scope>
    <source>
        <strain evidence="3 4">G22</strain>
    </source>
</reference>
<dbReference type="PANTHER" id="PTHR40663:SF2">
    <property type="entry name" value="TRANSCRIPTIONAL REGULATOR"/>
    <property type="match status" value="1"/>
</dbReference>
<dbReference type="Pfam" id="PF21476">
    <property type="entry name" value="PF0610-like_N"/>
    <property type="match status" value="1"/>
</dbReference>
<dbReference type="PANTHER" id="PTHR40663">
    <property type="match status" value="1"/>
</dbReference>
<dbReference type="PATRIC" id="fig|1324957.4.peg.844"/>
<dbReference type="SUPFAM" id="SSF46785">
    <property type="entry name" value="Winged helix' DNA-binding domain"/>
    <property type="match status" value="1"/>
</dbReference>
<dbReference type="eggNOG" id="arCOG04479">
    <property type="taxonomic scope" value="Archaea"/>
</dbReference>
<dbReference type="InterPro" id="IPR049159">
    <property type="entry name" value="PF0610-like_wHTH_N"/>
</dbReference>
<dbReference type="Proteomes" id="UP000017840">
    <property type="component" value="Unassembled WGS sequence"/>
</dbReference>
<protein>
    <submittedName>
        <fullName evidence="3">Putative transcriptional regulator containing an HTH domain fused to a Zn-ribbon</fullName>
    </submittedName>
</protein>